<dbReference type="GO" id="GO:0055085">
    <property type="term" value="P:transmembrane transport"/>
    <property type="evidence" value="ECO:0007669"/>
    <property type="project" value="InterPro"/>
</dbReference>
<dbReference type="RefSeq" id="WP_090383428.1">
    <property type="nucleotide sequence ID" value="NZ_FNLC01000003.1"/>
</dbReference>
<keyword evidence="3" id="KW-1003">Cell membrane</keyword>
<comment type="subcellular location">
    <subcellularLocation>
        <location evidence="1 7">Cell membrane</location>
        <topology evidence="1 7">Multi-pass membrane protein</topology>
    </subcellularLocation>
</comment>
<feature type="transmembrane region" description="Helical" evidence="7">
    <location>
        <begin position="198"/>
        <end position="221"/>
    </location>
</feature>
<dbReference type="GO" id="GO:0005886">
    <property type="term" value="C:plasma membrane"/>
    <property type="evidence" value="ECO:0007669"/>
    <property type="project" value="UniProtKB-SubCell"/>
</dbReference>
<evidence type="ECO:0000256" key="3">
    <source>
        <dbReference type="ARBA" id="ARBA00022475"/>
    </source>
</evidence>
<dbReference type="CDD" id="cd06261">
    <property type="entry name" value="TM_PBP2"/>
    <property type="match status" value="1"/>
</dbReference>
<sequence length="358" mass="39937">MSRWRYLLRRILLSIPVIVFGLTITFVIIRMGPIDPVSAILGPDSGPGQRVQIEQRLGLDRPLWEQYIEFMSNMLLPWSFDLGQSWVIQPNTDVTTLLASYAPRTLWLGFWSVLIPLFIGIPLGFYAGLNSNTWGDYIASFGGIIWRAMPNFWLAIMFLAFLRQTERFLFGLDWHTFIVEIDSLVGTPPLDFFAVTDWASLGVVAIPVGIYFSVEGFLAAVKHILPAAIVLGSASMGNELRIGRTAVLETINSNYVQTAKAKGLRSRVIVWKHVFRNALIPLVPIITNEAFILIGGSVIVEVIFGINGIGYLFFQAAIQGDLPLVGSLMFVFIIIIVSINIIQDILYTLLDPRVGYQG</sequence>
<reference evidence="10" key="1">
    <citation type="submission" date="2016-10" db="EMBL/GenBank/DDBJ databases">
        <authorList>
            <person name="Varghese N."/>
            <person name="Submissions S."/>
        </authorList>
    </citation>
    <scope>NUCLEOTIDE SEQUENCE [LARGE SCALE GENOMIC DNA]</scope>
    <source>
        <strain evidence="10">DSM 24767</strain>
    </source>
</reference>
<feature type="transmembrane region" description="Helical" evidence="7">
    <location>
        <begin position="12"/>
        <end position="32"/>
    </location>
</feature>
<evidence type="ECO:0000313" key="9">
    <source>
        <dbReference type="EMBL" id="SDR28189.1"/>
    </source>
</evidence>
<proteinExistence type="inferred from homology"/>
<feature type="transmembrane region" description="Helical" evidence="7">
    <location>
        <begin position="326"/>
        <end position="350"/>
    </location>
</feature>
<accession>A0A1H1HS64</accession>
<feature type="transmembrane region" description="Helical" evidence="7">
    <location>
        <begin position="106"/>
        <end position="129"/>
    </location>
</feature>
<dbReference type="Pfam" id="PF00528">
    <property type="entry name" value="BPD_transp_1"/>
    <property type="match status" value="1"/>
</dbReference>
<keyword evidence="2 7" id="KW-0813">Transport</keyword>
<evidence type="ECO:0000256" key="5">
    <source>
        <dbReference type="ARBA" id="ARBA00022989"/>
    </source>
</evidence>
<dbReference type="PROSITE" id="PS50928">
    <property type="entry name" value="ABC_TM1"/>
    <property type="match status" value="1"/>
</dbReference>
<dbReference type="OrthoDB" id="44105at2157"/>
<dbReference type="Proteomes" id="UP000198848">
    <property type="component" value="Unassembled WGS sequence"/>
</dbReference>
<gene>
    <name evidence="9" type="ORF">SAMN04489842_2996</name>
</gene>
<dbReference type="PANTHER" id="PTHR43163:SF6">
    <property type="entry name" value="DIPEPTIDE TRANSPORT SYSTEM PERMEASE PROTEIN DPPB-RELATED"/>
    <property type="match status" value="1"/>
</dbReference>
<dbReference type="EMBL" id="FNLC01000003">
    <property type="protein sequence ID" value="SDR28189.1"/>
    <property type="molecule type" value="Genomic_DNA"/>
</dbReference>
<dbReference type="PANTHER" id="PTHR43163">
    <property type="entry name" value="DIPEPTIDE TRANSPORT SYSTEM PERMEASE PROTEIN DPPB-RELATED"/>
    <property type="match status" value="1"/>
</dbReference>
<evidence type="ECO:0000256" key="2">
    <source>
        <dbReference type="ARBA" id="ARBA00022448"/>
    </source>
</evidence>
<dbReference type="InterPro" id="IPR045621">
    <property type="entry name" value="BPD_transp_1_N"/>
</dbReference>
<evidence type="ECO:0000256" key="4">
    <source>
        <dbReference type="ARBA" id="ARBA00022692"/>
    </source>
</evidence>
<dbReference type="InterPro" id="IPR035906">
    <property type="entry name" value="MetI-like_sf"/>
</dbReference>
<evidence type="ECO:0000256" key="6">
    <source>
        <dbReference type="ARBA" id="ARBA00023136"/>
    </source>
</evidence>
<dbReference type="STRING" id="1095778.SAMN04489842_2996"/>
<keyword evidence="4 7" id="KW-0812">Transmembrane</keyword>
<evidence type="ECO:0000256" key="1">
    <source>
        <dbReference type="ARBA" id="ARBA00004651"/>
    </source>
</evidence>
<evidence type="ECO:0000259" key="8">
    <source>
        <dbReference type="PROSITE" id="PS50928"/>
    </source>
</evidence>
<dbReference type="InterPro" id="IPR000515">
    <property type="entry name" value="MetI-like"/>
</dbReference>
<protein>
    <submittedName>
        <fullName evidence="9">Peptide/nickel transport system permease protein</fullName>
    </submittedName>
</protein>
<dbReference type="SUPFAM" id="SSF161098">
    <property type="entry name" value="MetI-like"/>
    <property type="match status" value="1"/>
</dbReference>
<organism evidence="9 10">
    <name type="scientific">Natronobacterium texcoconense</name>
    <dbReference type="NCBI Taxonomy" id="1095778"/>
    <lineage>
        <taxon>Archaea</taxon>
        <taxon>Methanobacteriati</taxon>
        <taxon>Methanobacteriota</taxon>
        <taxon>Stenosarchaea group</taxon>
        <taxon>Halobacteria</taxon>
        <taxon>Halobacteriales</taxon>
        <taxon>Natrialbaceae</taxon>
        <taxon>Natronobacterium</taxon>
    </lineage>
</organism>
<dbReference type="AlphaFoldDB" id="A0A1H1HS64"/>
<keyword evidence="10" id="KW-1185">Reference proteome</keyword>
<comment type="similarity">
    <text evidence="7">Belongs to the binding-protein-dependent transport system permease family.</text>
</comment>
<feature type="transmembrane region" description="Helical" evidence="7">
    <location>
        <begin position="141"/>
        <end position="162"/>
    </location>
</feature>
<feature type="domain" description="ABC transmembrane type-1" evidence="8">
    <location>
        <begin position="102"/>
        <end position="343"/>
    </location>
</feature>
<keyword evidence="6 7" id="KW-0472">Membrane</keyword>
<feature type="transmembrane region" description="Helical" evidence="7">
    <location>
        <begin position="290"/>
        <end position="314"/>
    </location>
</feature>
<keyword evidence="5 7" id="KW-1133">Transmembrane helix</keyword>
<name>A0A1H1HS64_NATTX</name>
<evidence type="ECO:0000256" key="7">
    <source>
        <dbReference type="RuleBase" id="RU363032"/>
    </source>
</evidence>
<dbReference type="Gene3D" id="1.10.3720.10">
    <property type="entry name" value="MetI-like"/>
    <property type="match status" value="1"/>
</dbReference>
<dbReference type="Pfam" id="PF19300">
    <property type="entry name" value="BPD_transp_1_N"/>
    <property type="match status" value="1"/>
</dbReference>
<evidence type="ECO:0000313" key="10">
    <source>
        <dbReference type="Proteomes" id="UP000198848"/>
    </source>
</evidence>